<evidence type="ECO:0000256" key="1">
    <source>
        <dbReference type="ARBA" id="ARBA00006432"/>
    </source>
</evidence>
<accession>A0A919RHI7</accession>
<dbReference type="InterPro" id="IPR025110">
    <property type="entry name" value="AMP-bd_C"/>
</dbReference>
<proteinExistence type="inferred from homology"/>
<sequence length="497" mass="53798">MSLGHLLRERAEAAGHRTLLRFPGVAELTVADADLRSNRLANGLARLGVGKGDRVVVMLANGLGFPLLWFALAKLGAVIVPVNAGYRRDDLRHVLTDSGAGVAVAGTPEAARLLRDAGGVRAVVMLDAATGDPRDGEYGTAIDISDPHFELGDVGPGDLLNLQYTSGTTGFPKGCMLTHGYWLRLAGAAADLMEVREDDVDMTAQPYSYMDPQWNTVLCLMAGIPLVVLPRFSASGFWGSVREHGVTFFYVLGTMPVYLLKQPADPVLDRAHRVRAVLCSGIAPGIHRALEERWGAPWREAYGSTETGVDLFVPLEDAGSVGSGLMGRPVPGKRVEIRDGEMVVKGEPMMLGYWNRPPVFDDGWFHTGDLVERAANGYFRLVGRTKDMIRRGGENIAAAEVEAVLTGHPSVLAAAVVPVPDELRGEEVLAYLRTREPVEPGEVVKYVADRLAKFKVPRFVVFVDDFPMTPSERIAKHALTTAGAHVYDAVKGEWVRG</sequence>
<organism evidence="5 6">
    <name type="scientific">Sinosporangium siamense</name>
    <dbReference type="NCBI Taxonomy" id="1367973"/>
    <lineage>
        <taxon>Bacteria</taxon>
        <taxon>Bacillati</taxon>
        <taxon>Actinomycetota</taxon>
        <taxon>Actinomycetes</taxon>
        <taxon>Streptosporangiales</taxon>
        <taxon>Streptosporangiaceae</taxon>
        <taxon>Sinosporangium</taxon>
    </lineage>
</organism>
<dbReference type="Proteomes" id="UP000606172">
    <property type="component" value="Unassembled WGS sequence"/>
</dbReference>
<dbReference type="Pfam" id="PF13193">
    <property type="entry name" value="AMP-binding_C"/>
    <property type="match status" value="1"/>
</dbReference>
<dbReference type="AlphaFoldDB" id="A0A919RHI7"/>
<dbReference type="PROSITE" id="PS00455">
    <property type="entry name" value="AMP_BINDING"/>
    <property type="match status" value="1"/>
</dbReference>
<dbReference type="InterPro" id="IPR045851">
    <property type="entry name" value="AMP-bd_C_sf"/>
</dbReference>
<dbReference type="RefSeq" id="WP_204024558.1">
    <property type="nucleotide sequence ID" value="NZ_BOOW01000013.1"/>
</dbReference>
<dbReference type="GO" id="GO:0031956">
    <property type="term" value="F:medium-chain fatty acid-CoA ligase activity"/>
    <property type="evidence" value="ECO:0007669"/>
    <property type="project" value="TreeGrafter"/>
</dbReference>
<dbReference type="InterPro" id="IPR020845">
    <property type="entry name" value="AMP-binding_CS"/>
</dbReference>
<evidence type="ECO:0000313" key="6">
    <source>
        <dbReference type="Proteomes" id="UP000606172"/>
    </source>
</evidence>
<feature type="domain" description="AMP-dependent synthetase/ligase" evidence="3">
    <location>
        <begin position="8"/>
        <end position="354"/>
    </location>
</feature>
<dbReference type="InterPro" id="IPR000873">
    <property type="entry name" value="AMP-dep_synth/lig_dom"/>
</dbReference>
<gene>
    <name evidence="5" type="ORF">Ssi02_22970</name>
</gene>
<comment type="similarity">
    <text evidence="1">Belongs to the ATP-dependent AMP-binding enzyme family.</text>
</comment>
<evidence type="ECO:0000313" key="5">
    <source>
        <dbReference type="EMBL" id="GII92066.1"/>
    </source>
</evidence>
<dbReference type="Gene3D" id="3.40.50.12780">
    <property type="entry name" value="N-terminal domain of ligase-like"/>
    <property type="match status" value="1"/>
</dbReference>
<protein>
    <submittedName>
        <fullName evidence="5">Acyl-CoA synthetase</fullName>
    </submittedName>
</protein>
<name>A0A919RHI7_9ACTN</name>
<dbReference type="EMBL" id="BOOW01000013">
    <property type="protein sequence ID" value="GII92066.1"/>
    <property type="molecule type" value="Genomic_DNA"/>
</dbReference>
<evidence type="ECO:0000259" key="4">
    <source>
        <dbReference type="Pfam" id="PF13193"/>
    </source>
</evidence>
<dbReference type="Gene3D" id="3.30.300.30">
    <property type="match status" value="1"/>
</dbReference>
<feature type="domain" description="AMP-binding enzyme C-terminal" evidence="4">
    <location>
        <begin position="400"/>
        <end position="471"/>
    </location>
</feature>
<keyword evidence="6" id="KW-1185">Reference proteome</keyword>
<comment type="caution">
    <text evidence="5">The sequence shown here is derived from an EMBL/GenBank/DDBJ whole genome shotgun (WGS) entry which is preliminary data.</text>
</comment>
<dbReference type="PANTHER" id="PTHR43201:SF5">
    <property type="entry name" value="MEDIUM-CHAIN ACYL-COA LIGASE ACSF2, MITOCHONDRIAL"/>
    <property type="match status" value="1"/>
</dbReference>
<reference evidence="5" key="1">
    <citation type="submission" date="2021-01" db="EMBL/GenBank/DDBJ databases">
        <title>Whole genome shotgun sequence of Sinosporangium siamense NBRC 109515.</title>
        <authorList>
            <person name="Komaki H."/>
            <person name="Tamura T."/>
        </authorList>
    </citation>
    <scope>NUCLEOTIDE SEQUENCE</scope>
    <source>
        <strain evidence="5">NBRC 109515</strain>
    </source>
</reference>
<dbReference type="PANTHER" id="PTHR43201">
    <property type="entry name" value="ACYL-COA SYNTHETASE"/>
    <property type="match status" value="1"/>
</dbReference>
<dbReference type="Pfam" id="PF00501">
    <property type="entry name" value="AMP-binding"/>
    <property type="match status" value="1"/>
</dbReference>
<dbReference type="GO" id="GO:0006631">
    <property type="term" value="P:fatty acid metabolic process"/>
    <property type="evidence" value="ECO:0007669"/>
    <property type="project" value="TreeGrafter"/>
</dbReference>
<evidence type="ECO:0000259" key="3">
    <source>
        <dbReference type="Pfam" id="PF00501"/>
    </source>
</evidence>
<dbReference type="InterPro" id="IPR042099">
    <property type="entry name" value="ANL_N_sf"/>
</dbReference>
<dbReference type="SUPFAM" id="SSF56801">
    <property type="entry name" value="Acetyl-CoA synthetase-like"/>
    <property type="match status" value="1"/>
</dbReference>
<keyword evidence="2" id="KW-0436">Ligase</keyword>
<evidence type="ECO:0000256" key="2">
    <source>
        <dbReference type="ARBA" id="ARBA00022598"/>
    </source>
</evidence>